<evidence type="ECO:0000313" key="2">
    <source>
        <dbReference type="EMBL" id="CAI9736786.1"/>
    </source>
</evidence>
<name>A0AA36BLT7_OCTVU</name>
<feature type="compositionally biased region" description="Acidic residues" evidence="1">
    <location>
        <begin position="12"/>
        <end position="24"/>
    </location>
</feature>
<evidence type="ECO:0000313" key="3">
    <source>
        <dbReference type="Proteomes" id="UP001162480"/>
    </source>
</evidence>
<accession>A0AA36BLT7</accession>
<feature type="region of interest" description="Disordered" evidence="1">
    <location>
        <begin position="1"/>
        <end position="28"/>
    </location>
</feature>
<feature type="compositionally biased region" description="Basic and acidic residues" evidence="1">
    <location>
        <begin position="1"/>
        <end position="11"/>
    </location>
</feature>
<proteinExistence type="predicted"/>
<reference evidence="2" key="1">
    <citation type="submission" date="2023-08" db="EMBL/GenBank/DDBJ databases">
        <authorList>
            <person name="Alioto T."/>
            <person name="Alioto T."/>
            <person name="Gomez Garrido J."/>
        </authorList>
    </citation>
    <scope>NUCLEOTIDE SEQUENCE</scope>
</reference>
<dbReference type="EMBL" id="OX597832">
    <property type="protein sequence ID" value="CAI9736786.1"/>
    <property type="molecule type" value="Genomic_DNA"/>
</dbReference>
<keyword evidence="3" id="KW-1185">Reference proteome</keyword>
<evidence type="ECO:0000256" key="1">
    <source>
        <dbReference type="SAM" id="MobiDB-lite"/>
    </source>
</evidence>
<gene>
    <name evidence="2" type="ORF">OCTVUL_1B013913</name>
</gene>
<dbReference type="AlphaFoldDB" id="A0AA36BLT7"/>
<protein>
    <submittedName>
        <fullName evidence="2">Uncharacterized protein</fullName>
    </submittedName>
</protein>
<organism evidence="2 3">
    <name type="scientific">Octopus vulgaris</name>
    <name type="common">Common octopus</name>
    <dbReference type="NCBI Taxonomy" id="6645"/>
    <lineage>
        <taxon>Eukaryota</taxon>
        <taxon>Metazoa</taxon>
        <taxon>Spiralia</taxon>
        <taxon>Lophotrochozoa</taxon>
        <taxon>Mollusca</taxon>
        <taxon>Cephalopoda</taxon>
        <taxon>Coleoidea</taxon>
        <taxon>Octopodiformes</taxon>
        <taxon>Octopoda</taxon>
        <taxon>Incirrata</taxon>
        <taxon>Octopodidae</taxon>
        <taxon>Octopus</taxon>
    </lineage>
</organism>
<sequence length="82" mass="9424">MTTKKKEKEENKDEEDEEDEEEDEETRKVFRRVGAGERFELFGKYSSAALQRIANGRLGNTITVAVHGCIRSNLKKYISSNL</sequence>
<dbReference type="Proteomes" id="UP001162480">
    <property type="component" value="Chromosome 19"/>
</dbReference>